<evidence type="ECO:0000256" key="7">
    <source>
        <dbReference type="SAM" id="Phobius"/>
    </source>
</evidence>
<dbReference type="Gene3D" id="2.115.10.20">
    <property type="entry name" value="Glycosyl hydrolase domain, family 43"/>
    <property type="match status" value="2"/>
</dbReference>
<dbReference type="GO" id="GO:0004553">
    <property type="term" value="F:hydrolase activity, hydrolyzing O-glycosyl compounds"/>
    <property type="evidence" value="ECO:0007669"/>
    <property type="project" value="InterPro"/>
</dbReference>
<dbReference type="CDD" id="cd08983">
    <property type="entry name" value="GH43_Bt3655-like"/>
    <property type="match status" value="1"/>
</dbReference>
<keyword evidence="7" id="KW-1133">Transmembrane helix</keyword>
<dbReference type="Pfam" id="PF04616">
    <property type="entry name" value="Glyco_hydro_43"/>
    <property type="match status" value="1"/>
</dbReference>
<proteinExistence type="inferred from homology"/>
<dbReference type="PANTHER" id="PTHR43301:SF3">
    <property type="entry name" value="ARABINAN ENDO-1,5-ALPHA-L-ARABINOSIDASE A-RELATED"/>
    <property type="match status" value="1"/>
</dbReference>
<evidence type="ECO:0000256" key="1">
    <source>
        <dbReference type="ARBA" id="ARBA00004834"/>
    </source>
</evidence>
<keyword evidence="3 6" id="KW-0378">Hydrolase</keyword>
<dbReference type="AlphaFoldDB" id="A0A0W0GC60"/>
<comment type="similarity">
    <text evidence="2 6">Belongs to the glycosyl hydrolase 43 family.</text>
</comment>
<dbReference type="SUPFAM" id="SSF75005">
    <property type="entry name" value="Arabinanase/levansucrase/invertase"/>
    <property type="match status" value="1"/>
</dbReference>
<accession>A0A0W0GC60</accession>
<dbReference type="InterPro" id="IPR050727">
    <property type="entry name" value="GH43_arabinanases"/>
</dbReference>
<evidence type="ECO:0000256" key="3">
    <source>
        <dbReference type="ARBA" id="ARBA00022801"/>
    </source>
</evidence>
<feature type="transmembrane region" description="Helical" evidence="7">
    <location>
        <begin position="49"/>
        <end position="68"/>
    </location>
</feature>
<dbReference type="eggNOG" id="ENOG502RYCC">
    <property type="taxonomic scope" value="Eukaryota"/>
</dbReference>
<evidence type="ECO:0000256" key="2">
    <source>
        <dbReference type="ARBA" id="ARBA00009865"/>
    </source>
</evidence>
<keyword evidence="4 6" id="KW-0326">Glycosidase</keyword>
<reference evidence="8 9" key="1">
    <citation type="submission" date="2015-12" db="EMBL/GenBank/DDBJ databases">
        <title>Draft genome sequence of Moniliophthora roreri, the causal agent of frosty pod rot of cacao.</title>
        <authorList>
            <person name="Aime M.C."/>
            <person name="Diaz-Valderrama J.R."/>
            <person name="Kijpornyongpan T."/>
            <person name="Phillips-Mora W."/>
        </authorList>
    </citation>
    <scope>NUCLEOTIDE SEQUENCE [LARGE SCALE GENOMIC DNA]</scope>
    <source>
        <strain evidence="8 9">MCA 2952</strain>
    </source>
</reference>
<organism evidence="8 9">
    <name type="scientific">Moniliophthora roreri</name>
    <name type="common">Frosty pod rot fungus</name>
    <name type="synonym">Monilia roreri</name>
    <dbReference type="NCBI Taxonomy" id="221103"/>
    <lineage>
        <taxon>Eukaryota</taxon>
        <taxon>Fungi</taxon>
        <taxon>Dikarya</taxon>
        <taxon>Basidiomycota</taxon>
        <taxon>Agaricomycotina</taxon>
        <taxon>Agaricomycetes</taxon>
        <taxon>Agaricomycetidae</taxon>
        <taxon>Agaricales</taxon>
        <taxon>Marasmiineae</taxon>
        <taxon>Marasmiaceae</taxon>
        <taxon>Moniliophthora</taxon>
    </lineage>
</organism>
<keyword evidence="7" id="KW-0812">Transmembrane</keyword>
<comment type="pathway">
    <text evidence="1">Glycan metabolism; L-arabinan degradation.</text>
</comment>
<name>A0A0W0GC60_MONRR</name>
<sequence length="357" mass="38739">MVATTVARLTGVCLMFLLKFCGPNFEAYRINSPLAASACGQLAMARSSLFLFCVFLLSFAHYSAALIIPSGLDASENAQELTLEEFKRAVSAPYVFTAFTSVSESNLYVYTSQDGTNFALLKGPTYTPPSGLIRDPSIILHSDGKYYIAYTTNWTGTNFAIASSSDLVTWTLIATVSTASSVITPVNTWAPEFFKDPKTGKINIIVSLSTGSYGPFLPYVFTATDNTLKNWSGPVVMSGISNAGLGYIDTFPVYFNNQYHIFTKAETNGKKTIEHAVASSLTGPYTFVQTGNFAGWGQAEGPCITVLPNGKFRLYADGFNSGKYIYSDSSDLYTWSAYQTLPNGLSGFVRHGTVLKQ</sequence>
<evidence type="ECO:0000256" key="6">
    <source>
        <dbReference type="RuleBase" id="RU361187"/>
    </source>
</evidence>
<dbReference type="InterPro" id="IPR006710">
    <property type="entry name" value="Glyco_hydro_43"/>
</dbReference>
<dbReference type="GO" id="GO:0005975">
    <property type="term" value="P:carbohydrate metabolic process"/>
    <property type="evidence" value="ECO:0007669"/>
    <property type="project" value="InterPro"/>
</dbReference>
<dbReference type="InterPro" id="IPR023296">
    <property type="entry name" value="Glyco_hydro_beta-prop_sf"/>
</dbReference>
<gene>
    <name evidence="8" type="ORF">WG66_1257</name>
</gene>
<keyword evidence="7" id="KW-0472">Membrane</keyword>
<dbReference type="EMBL" id="LATX01000467">
    <property type="protein sequence ID" value="KTB46164.1"/>
    <property type="molecule type" value="Genomic_DNA"/>
</dbReference>
<protein>
    <recommendedName>
        <fullName evidence="5">Endo-1,5-alpha-L-arabinanase A</fullName>
    </recommendedName>
</protein>
<dbReference type="Proteomes" id="UP000054988">
    <property type="component" value="Unassembled WGS sequence"/>
</dbReference>
<evidence type="ECO:0000256" key="5">
    <source>
        <dbReference type="ARBA" id="ARBA00042202"/>
    </source>
</evidence>
<evidence type="ECO:0000313" key="8">
    <source>
        <dbReference type="EMBL" id="KTB46164.1"/>
    </source>
</evidence>
<comment type="caution">
    <text evidence="8">The sequence shown here is derived from an EMBL/GenBank/DDBJ whole genome shotgun (WGS) entry which is preliminary data.</text>
</comment>
<evidence type="ECO:0000313" key="9">
    <source>
        <dbReference type="Proteomes" id="UP000054988"/>
    </source>
</evidence>
<evidence type="ECO:0000256" key="4">
    <source>
        <dbReference type="ARBA" id="ARBA00023295"/>
    </source>
</evidence>
<dbReference type="PANTHER" id="PTHR43301">
    <property type="entry name" value="ARABINAN ENDO-1,5-ALPHA-L-ARABINOSIDASE"/>
    <property type="match status" value="1"/>
</dbReference>